<evidence type="ECO:0000313" key="2">
    <source>
        <dbReference type="EMBL" id="KOC68677.1"/>
    </source>
</evidence>
<sequence>MSPIVEHNAGKQHSNRKRCQALKCSLFSRTTISPVVGTTTHARRAAYTPPNAPAATSKPTHKPLLNLGQHSARYANASGKDPPTL</sequence>
<proteinExistence type="predicted"/>
<feature type="compositionally biased region" description="Low complexity" evidence="1">
    <location>
        <begin position="45"/>
        <end position="56"/>
    </location>
</feature>
<reference evidence="2 3" key="1">
    <citation type="submission" date="2015-07" db="EMBL/GenBank/DDBJ databases">
        <title>The genome of Habropoda laboriosa.</title>
        <authorList>
            <person name="Pan H."/>
            <person name="Kapheim K."/>
        </authorList>
    </citation>
    <scope>NUCLEOTIDE SEQUENCE [LARGE SCALE GENOMIC DNA]</scope>
    <source>
        <strain evidence="2">0110345459</strain>
    </source>
</reference>
<accession>A0A0L7RCF9</accession>
<protein>
    <submittedName>
        <fullName evidence="2">Uncharacterized protein</fullName>
    </submittedName>
</protein>
<keyword evidence="3" id="KW-1185">Reference proteome</keyword>
<dbReference type="EMBL" id="KQ414615">
    <property type="protein sequence ID" value="KOC68677.1"/>
    <property type="molecule type" value="Genomic_DNA"/>
</dbReference>
<gene>
    <name evidence="2" type="ORF">WH47_06469</name>
</gene>
<feature type="region of interest" description="Disordered" evidence="1">
    <location>
        <begin position="38"/>
        <end position="64"/>
    </location>
</feature>
<dbReference type="Proteomes" id="UP000053825">
    <property type="component" value="Unassembled WGS sequence"/>
</dbReference>
<evidence type="ECO:0000313" key="3">
    <source>
        <dbReference type="Proteomes" id="UP000053825"/>
    </source>
</evidence>
<dbReference type="AlphaFoldDB" id="A0A0L7RCF9"/>
<name>A0A0L7RCF9_9HYME</name>
<organism evidence="2 3">
    <name type="scientific">Habropoda laboriosa</name>
    <dbReference type="NCBI Taxonomy" id="597456"/>
    <lineage>
        <taxon>Eukaryota</taxon>
        <taxon>Metazoa</taxon>
        <taxon>Ecdysozoa</taxon>
        <taxon>Arthropoda</taxon>
        <taxon>Hexapoda</taxon>
        <taxon>Insecta</taxon>
        <taxon>Pterygota</taxon>
        <taxon>Neoptera</taxon>
        <taxon>Endopterygota</taxon>
        <taxon>Hymenoptera</taxon>
        <taxon>Apocrita</taxon>
        <taxon>Aculeata</taxon>
        <taxon>Apoidea</taxon>
        <taxon>Anthophila</taxon>
        <taxon>Apidae</taxon>
        <taxon>Habropoda</taxon>
    </lineage>
</organism>
<evidence type="ECO:0000256" key="1">
    <source>
        <dbReference type="SAM" id="MobiDB-lite"/>
    </source>
</evidence>